<dbReference type="CDD" id="cd01851">
    <property type="entry name" value="GBP"/>
    <property type="match status" value="1"/>
</dbReference>
<dbReference type="GO" id="GO:0005525">
    <property type="term" value="F:GTP binding"/>
    <property type="evidence" value="ECO:0007669"/>
    <property type="project" value="UniProtKB-KW"/>
</dbReference>
<dbReference type="FunFam" id="3.40.50.300:FF:002581">
    <property type="entry name" value="Guanylate-binding protein 4"/>
    <property type="match status" value="1"/>
</dbReference>
<gene>
    <name evidence="9" type="primary">Gbp1_0</name>
    <name evidence="9" type="ORF">PENPIL_R04896</name>
</gene>
<evidence type="ECO:0000256" key="2">
    <source>
        <dbReference type="ARBA" id="ARBA00022741"/>
    </source>
</evidence>
<evidence type="ECO:0000256" key="6">
    <source>
        <dbReference type="PROSITE-ProRule" id="PRU01052"/>
    </source>
</evidence>
<evidence type="ECO:0000256" key="4">
    <source>
        <dbReference type="ARBA" id="ARBA00022859"/>
    </source>
</evidence>
<evidence type="ECO:0000256" key="7">
    <source>
        <dbReference type="SAM" id="Coils"/>
    </source>
</evidence>
<dbReference type="GO" id="GO:0045087">
    <property type="term" value="P:innate immune response"/>
    <property type="evidence" value="ECO:0007669"/>
    <property type="project" value="UniProtKB-KW"/>
</dbReference>
<sequence>PLFPMPDPLCLVYNSDDGMLSLNPMALAVLHGVTQPMVVVAIAGPYRTGKSFLMNRLAQKRSGFPLGPTVKAQTKGIWMWCLPHPHQPGVVLTLLDTEGLSDPHKGDSSNDAWIFTLALLLSSTLVYNSVGTIDEKALEQLRLVTELTERVHVRVKDADPAAEFVRVFPGFVWAVRDFTLQLRDDERQLSEDEYLEEALRQRHGNGRAVQASNELRRCLRAFFPRRKLFVLKRPTDDTKLAQLEELREDELQPEFRRQADAFCQYIWEEAPVKVLPGGRQVTGTALACLAERYVEAIASGAVPCVESAVMALARSENTAAVAAAVAEYRQGMEQGLVLPTASRAVLVAVHEGCEHRAINIFLSRAFSDSDRSYQCQLMVELEAAKEEFCRRNEEASEQRCREVLQELWQDVELRLQRRDYVAPGGARLFQEDLGCVLEAYQGWPDKGVKAEAVLEEFLRERQALVHALCAAEAQMELLERQRAAAVAEEAAAKEAAAAQLEEQRRSLEEHKRQLEQRMLKEQRVLLEEQDRVLAHHLQEQRALLQDGFKREADVLRRQIEQLQE</sequence>
<evidence type="ECO:0000256" key="5">
    <source>
        <dbReference type="ARBA" id="ARBA00023134"/>
    </source>
</evidence>
<organism evidence="9 10">
    <name type="scientific">Penelope pileata</name>
    <dbReference type="NCBI Taxonomy" id="1118817"/>
    <lineage>
        <taxon>Eukaryota</taxon>
        <taxon>Metazoa</taxon>
        <taxon>Chordata</taxon>
        <taxon>Craniata</taxon>
        <taxon>Vertebrata</taxon>
        <taxon>Euteleostomi</taxon>
        <taxon>Archelosauria</taxon>
        <taxon>Archosauria</taxon>
        <taxon>Dinosauria</taxon>
        <taxon>Saurischia</taxon>
        <taxon>Theropoda</taxon>
        <taxon>Coelurosauria</taxon>
        <taxon>Aves</taxon>
        <taxon>Neognathae</taxon>
        <taxon>Galloanserae</taxon>
        <taxon>Galliformes</taxon>
        <taxon>Cracidae</taxon>
        <taxon>Penelope</taxon>
    </lineage>
</organism>
<keyword evidence="1" id="KW-0399">Innate immunity</keyword>
<proteinExistence type="inferred from homology"/>
<dbReference type="GO" id="GO:0003924">
    <property type="term" value="F:GTPase activity"/>
    <property type="evidence" value="ECO:0007669"/>
    <property type="project" value="InterPro"/>
</dbReference>
<name>A0A851NER3_9GALL</name>
<evidence type="ECO:0000313" key="10">
    <source>
        <dbReference type="Proteomes" id="UP000613066"/>
    </source>
</evidence>
<accession>A0A851NER3</accession>
<protein>
    <submittedName>
        <fullName evidence="9">GBP1 protein</fullName>
    </submittedName>
</protein>
<feature type="non-terminal residue" evidence="9">
    <location>
        <position position="564"/>
    </location>
</feature>
<feature type="non-terminal residue" evidence="9">
    <location>
        <position position="1"/>
    </location>
</feature>
<dbReference type="Pfam" id="PF02263">
    <property type="entry name" value="GBP"/>
    <property type="match status" value="1"/>
</dbReference>
<dbReference type="Proteomes" id="UP000613066">
    <property type="component" value="Unassembled WGS sequence"/>
</dbReference>
<keyword evidence="4" id="KW-0391">Immunity</keyword>
<dbReference type="InterPro" id="IPR027417">
    <property type="entry name" value="P-loop_NTPase"/>
</dbReference>
<dbReference type="AlphaFoldDB" id="A0A851NER3"/>
<dbReference type="OrthoDB" id="2135133at2759"/>
<dbReference type="InterPro" id="IPR030386">
    <property type="entry name" value="G_GB1_RHD3_dom"/>
</dbReference>
<feature type="coiled-coil region" evidence="7">
    <location>
        <begin position="475"/>
        <end position="531"/>
    </location>
</feature>
<evidence type="ECO:0000313" key="9">
    <source>
        <dbReference type="EMBL" id="NXC40721.1"/>
    </source>
</evidence>
<comment type="similarity">
    <text evidence="6">Belongs to the TRAFAC class dynamin-like GTPase superfamily. GB1/RHD3 GTPase family.</text>
</comment>
<evidence type="ECO:0000256" key="3">
    <source>
        <dbReference type="ARBA" id="ARBA00022801"/>
    </source>
</evidence>
<keyword evidence="3" id="KW-0378">Hydrolase</keyword>
<keyword evidence="2" id="KW-0547">Nucleotide-binding</keyword>
<dbReference type="PROSITE" id="PS51715">
    <property type="entry name" value="G_GB1_RHD3"/>
    <property type="match status" value="1"/>
</dbReference>
<dbReference type="Pfam" id="PF02841">
    <property type="entry name" value="GBP_C"/>
    <property type="match status" value="1"/>
</dbReference>
<keyword evidence="7" id="KW-0175">Coiled coil</keyword>
<evidence type="ECO:0000259" key="8">
    <source>
        <dbReference type="PROSITE" id="PS51715"/>
    </source>
</evidence>
<dbReference type="InterPro" id="IPR015894">
    <property type="entry name" value="Guanylate-bd_N"/>
</dbReference>
<dbReference type="InterPro" id="IPR003191">
    <property type="entry name" value="Guanylate-bd/ATL_C"/>
</dbReference>
<dbReference type="Gene3D" id="1.20.1000.10">
    <property type="entry name" value="Guanylate-binding protein, C-terminal domain"/>
    <property type="match status" value="1"/>
</dbReference>
<feature type="domain" description="GB1/RHD3-type G" evidence="8">
    <location>
        <begin position="34"/>
        <end position="271"/>
    </location>
</feature>
<comment type="caution">
    <text evidence="9">The sequence shown here is derived from an EMBL/GenBank/DDBJ whole genome shotgun (WGS) entry which is preliminary data.</text>
</comment>
<evidence type="ECO:0000256" key="1">
    <source>
        <dbReference type="ARBA" id="ARBA00022588"/>
    </source>
</evidence>
<dbReference type="SUPFAM" id="SSF52540">
    <property type="entry name" value="P-loop containing nucleoside triphosphate hydrolases"/>
    <property type="match status" value="1"/>
</dbReference>
<dbReference type="CDD" id="cd16269">
    <property type="entry name" value="GBP_C"/>
    <property type="match status" value="1"/>
</dbReference>
<keyword evidence="5" id="KW-0342">GTP-binding</keyword>
<reference evidence="9" key="1">
    <citation type="submission" date="2019-09" db="EMBL/GenBank/DDBJ databases">
        <title>Bird 10,000 Genomes (B10K) Project - Family phase.</title>
        <authorList>
            <person name="Zhang G."/>
        </authorList>
    </citation>
    <scope>NUCLEOTIDE SEQUENCE</scope>
    <source>
        <strain evidence="9">B10K-DU-001-08</strain>
        <tissue evidence="9">Muscle</tissue>
    </source>
</reference>
<dbReference type="SUPFAM" id="SSF48340">
    <property type="entry name" value="Interferon-induced guanylate-binding protein 1 (GBP1), C-terminal domain"/>
    <property type="match status" value="1"/>
</dbReference>
<dbReference type="InterPro" id="IPR037684">
    <property type="entry name" value="GBP_C"/>
</dbReference>
<dbReference type="Gene3D" id="3.40.50.300">
    <property type="entry name" value="P-loop containing nucleotide triphosphate hydrolases"/>
    <property type="match status" value="1"/>
</dbReference>
<dbReference type="EMBL" id="WBMW01001494">
    <property type="protein sequence ID" value="NXC40721.1"/>
    <property type="molecule type" value="Genomic_DNA"/>
</dbReference>
<keyword evidence="10" id="KW-1185">Reference proteome</keyword>
<dbReference type="InterPro" id="IPR036543">
    <property type="entry name" value="Guanylate-bd_C_sf"/>
</dbReference>
<dbReference type="PANTHER" id="PTHR10751">
    <property type="entry name" value="GUANYLATE BINDING PROTEIN"/>
    <property type="match status" value="1"/>
</dbReference>